<accession>A0A0E9RUK3</accession>
<organism evidence="1">
    <name type="scientific">Anguilla anguilla</name>
    <name type="common">European freshwater eel</name>
    <name type="synonym">Muraena anguilla</name>
    <dbReference type="NCBI Taxonomy" id="7936"/>
    <lineage>
        <taxon>Eukaryota</taxon>
        <taxon>Metazoa</taxon>
        <taxon>Chordata</taxon>
        <taxon>Craniata</taxon>
        <taxon>Vertebrata</taxon>
        <taxon>Euteleostomi</taxon>
        <taxon>Actinopterygii</taxon>
        <taxon>Neopterygii</taxon>
        <taxon>Teleostei</taxon>
        <taxon>Anguilliformes</taxon>
        <taxon>Anguillidae</taxon>
        <taxon>Anguilla</taxon>
    </lineage>
</organism>
<sequence length="22" mass="2691">MPDKLLQCRFELFDIDMNHTHS</sequence>
<protein>
    <submittedName>
        <fullName evidence="1">Uncharacterized protein</fullName>
    </submittedName>
</protein>
<dbReference type="EMBL" id="GBXM01076392">
    <property type="protein sequence ID" value="JAH32185.1"/>
    <property type="molecule type" value="Transcribed_RNA"/>
</dbReference>
<reference evidence="1" key="2">
    <citation type="journal article" date="2015" name="Fish Shellfish Immunol.">
        <title>Early steps in the European eel (Anguilla anguilla)-Vibrio vulnificus interaction in the gills: Role of the RtxA13 toxin.</title>
        <authorList>
            <person name="Callol A."/>
            <person name="Pajuelo D."/>
            <person name="Ebbesson L."/>
            <person name="Teles M."/>
            <person name="MacKenzie S."/>
            <person name="Amaro C."/>
        </authorList>
    </citation>
    <scope>NUCLEOTIDE SEQUENCE</scope>
</reference>
<evidence type="ECO:0000313" key="1">
    <source>
        <dbReference type="EMBL" id="JAH32185.1"/>
    </source>
</evidence>
<reference evidence="1" key="1">
    <citation type="submission" date="2014-11" db="EMBL/GenBank/DDBJ databases">
        <authorList>
            <person name="Amaro Gonzalez C."/>
        </authorList>
    </citation>
    <scope>NUCLEOTIDE SEQUENCE</scope>
</reference>
<dbReference type="AlphaFoldDB" id="A0A0E9RUK3"/>
<name>A0A0E9RUK3_ANGAN</name>
<proteinExistence type="predicted"/>